<dbReference type="GO" id="GO:1901135">
    <property type="term" value="P:carbohydrate derivative metabolic process"/>
    <property type="evidence" value="ECO:0007669"/>
    <property type="project" value="UniProtKB-ARBA"/>
</dbReference>
<evidence type="ECO:0000259" key="1">
    <source>
        <dbReference type="Pfam" id="PF00534"/>
    </source>
</evidence>
<accession>A0AAW4ZV71</accession>
<dbReference type="AlphaFoldDB" id="A0AAW4ZV71"/>
<dbReference type="GO" id="GO:0016757">
    <property type="term" value="F:glycosyltransferase activity"/>
    <property type="evidence" value="ECO:0007669"/>
    <property type="project" value="InterPro"/>
</dbReference>
<dbReference type="EMBL" id="WMCP01000007">
    <property type="protein sequence ID" value="MCF2301765.1"/>
    <property type="molecule type" value="Genomic_DNA"/>
</dbReference>
<dbReference type="PANTHER" id="PTHR12526">
    <property type="entry name" value="GLYCOSYLTRANSFERASE"/>
    <property type="match status" value="1"/>
</dbReference>
<protein>
    <submittedName>
        <fullName evidence="3">Glycosyltransferase</fullName>
    </submittedName>
</protein>
<proteinExistence type="predicted"/>
<dbReference type="Pfam" id="PF13439">
    <property type="entry name" value="Glyco_transf_4"/>
    <property type="match status" value="1"/>
</dbReference>
<reference evidence="3" key="1">
    <citation type="submission" date="2019-11" db="EMBL/GenBank/DDBJ databases">
        <title>Comparative genomics of photobacteria reveal adaptation to distinct habitats.</title>
        <authorList>
            <person name="Fuertes-Perez S."/>
            <person name="Hilgarth M."/>
            <person name="Vogel R.F."/>
        </authorList>
    </citation>
    <scope>NUCLEOTIDE SEQUENCE</scope>
    <source>
        <strain evidence="3">TMW2.2145</strain>
    </source>
</reference>
<dbReference type="Gene3D" id="3.40.50.2000">
    <property type="entry name" value="Glycogen Phosphorylase B"/>
    <property type="match status" value="2"/>
</dbReference>
<dbReference type="Pfam" id="PF00534">
    <property type="entry name" value="Glycos_transf_1"/>
    <property type="match status" value="1"/>
</dbReference>
<dbReference type="Proteomes" id="UP000813876">
    <property type="component" value="Unassembled WGS sequence"/>
</dbReference>
<organism evidence="3 4">
    <name type="scientific">Photobacterium phosphoreum</name>
    <dbReference type="NCBI Taxonomy" id="659"/>
    <lineage>
        <taxon>Bacteria</taxon>
        <taxon>Pseudomonadati</taxon>
        <taxon>Pseudomonadota</taxon>
        <taxon>Gammaproteobacteria</taxon>
        <taxon>Vibrionales</taxon>
        <taxon>Vibrionaceae</taxon>
        <taxon>Photobacterium</taxon>
    </lineage>
</organism>
<feature type="domain" description="Glycosyltransferase subfamily 4-like N-terminal" evidence="2">
    <location>
        <begin position="13"/>
        <end position="177"/>
    </location>
</feature>
<evidence type="ECO:0000313" key="4">
    <source>
        <dbReference type="Proteomes" id="UP000813876"/>
    </source>
</evidence>
<dbReference type="RefSeq" id="WP_065195670.1">
    <property type="nucleotide sequence ID" value="NZ_LZFF01000078.1"/>
</dbReference>
<evidence type="ECO:0000259" key="2">
    <source>
        <dbReference type="Pfam" id="PF13439"/>
    </source>
</evidence>
<dbReference type="InterPro" id="IPR001296">
    <property type="entry name" value="Glyco_trans_1"/>
</dbReference>
<name>A0AAW4ZV71_PHOPO</name>
<feature type="domain" description="Glycosyl transferase family 1" evidence="1">
    <location>
        <begin position="193"/>
        <end position="335"/>
    </location>
</feature>
<dbReference type="CDD" id="cd03811">
    <property type="entry name" value="GT4_GT28_WabH-like"/>
    <property type="match status" value="1"/>
</dbReference>
<evidence type="ECO:0000313" key="3">
    <source>
        <dbReference type="EMBL" id="MCF2301765.1"/>
    </source>
</evidence>
<sequence length="361" mass="41353">MRIGFFLRDLKIEGVQVVTLRLAETLMKMGHQCELITLNGAQELELASGILHHSLDIEKRVSFKKSKQYVGKFLSCIEALENNNDKFNVIFSVHGETNDIISYIDNPKLIHCIHNSDEYTYNNKNWFDKLKFRRKLSKKIKSKHVICVSNGIRDFVKSKTDGCALSVSTIYNPFDIEKIKQLSLEDPIYQLPQEYILFVGRLEKQKNIPLLLDSVSKMTTNIPLVIIGEGSLEEELKQQAIKLGIRDKVLFFPFCLNPYSIMRKAKVLVLTSNHEGFGNVLVEALICQLPVISTDCPCGPNEILIDSLKDNLIFKFDSEIIAKKMDVILLSNEQRIPCYLYERFSAKLIAEKYIELVETIN</sequence>
<dbReference type="SUPFAM" id="SSF53756">
    <property type="entry name" value="UDP-Glycosyltransferase/glycogen phosphorylase"/>
    <property type="match status" value="1"/>
</dbReference>
<comment type="caution">
    <text evidence="3">The sequence shown here is derived from an EMBL/GenBank/DDBJ whole genome shotgun (WGS) entry which is preliminary data.</text>
</comment>
<gene>
    <name evidence="3" type="ORF">GLP33_08465</name>
</gene>
<dbReference type="InterPro" id="IPR028098">
    <property type="entry name" value="Glyco_trans_4-like_N"/>
</dbReference>